<dbReference type="PROSITE" id="PS51125">
    <property type="entry name" value="NHL"/>
    <property type="match status" value="2"/>
</dbReference>
<dbReference type="InterPro" id="IPR011042">
    <property type="entry name" value="6-blade_b-propeller_TolB-like"/>
</dbReference>
<evidence type="ECO:0000256" key="3">
    <source>
        <dbReference type="SAM" id="MobiDB-lite"/>
    </source>
</evidence>
<dbReference type="InterPro" id="IPR001258">
    <property type="entry name" value="NHL_repeat"/>
</dbReference>
<accession>A0A8S2I0V6</accession>
<dbReference type="AlphaFoldDB" id="A0A8S2I0V6"/>
<feature type="compositionally biased region" description="Polar residues" evidence="3">
    <location>
        <begin position="200"/>
        <end position="210"/>
    </location>
</feature>
<dbReference type="Pfam" id="PF01436">
    <property type="entry name" value="NHL"/>
    <property type="match status" value="2"/>
</dbReference>
<evidence type="ECO:0000313" key="6">
    <source>
        <dbReference type="Proteomes" id="UP000682733"/>
    </source>
</evidence>
<evidence type="ECO:0000256" key="2">
    <source>
        <dbReference type="PROSITE-ProRule" id="PRU00504"/>
    </source>
</evidence>
<sequence>MLVPSTTFTKIVAASTSAVTGIAANGTATILAWNPDGDIVAGNNGYGDQANQLCYPAGYYIDKNGFVYVADSGNNRIQKWAPDSVAGETVAGGQGAGNNASQLNYPASVHVDDDGNMYILDSNNYRVQYWPKNSAYANTTAGGRGSGSGGNQISFAVSMTFDSYGNFYIAETLESSRSRVTKWVPNATSGTVVAGIEGQDSGSDQLNNPSGAYEDNNGTVYVADTYNHRVQKWLKNARNGTAEIIRL</sequence>
<feature type="repeat" description="NHL" evidence="2">
    <location>
        <begin position="205"/>
        <end position="236"/>
    </location>
</feature>
<name>A0A8S2I0V6_9BILA</name>
<keyword evidence="1" id="KW-0677">Repeat</keyword>
<feature type="repeat" description="NHL" evidence="2">
    <location>
        <begin position="46"/>
        <end position="83"/>
    </location>
</feature>
<dbReference type="PANTHER" id="PTHR24104:SF25">
    <property type="entry name" value="PROTEIN LIN-41"/>
    <property type="match status" value="1"/>
</dbReference>
<dbReference type="Gene3D" id="2.120.10.30">
    <property type="entry name" value="TolB, C-terminal domain"/>
    <property type="match status" value="1"/>
</dbReference>
<dbReference type="PANTHER" id="PTHR24104">
    <property type="entry name" value="E3 UBIQUITIN-PROTEIN LIGASE NHLRC1-RELATED"/>
    <property type="match status" value="1"/>
</dbReference>
<evidence type="ECO:0000313" key="4">
    <source>
        <dbReference type="EMBL" id="CAF0900078.1"/>
    </source>
</evidence>
<evidence type="ECO:0008006" key="7">
    <source>
        <dbReference type="Google" id="ProtNLM"/>
    </source>
</evidence>
<organism evidence="5 6">
    <name type="scientific">Didymodactylos carnosus</name>
    <dbReference type="NCBI Taxonomy" id="1234261"/>
    <lineage>
        <taxon>Eukaryota</taxon>
        <taxon>Metazoa</taxon>
        <taxon>Spiralia</taxon>
        <taxon>Gnathifera</taxon>
        <taxon>Rotifera</taxon>
        <taxon>Eurotatoria</taxon>
        <taxon>Bdelloidea</taxon>
        <taxon>Philodinida</taxon>
        <taxon>Philodinidae</taxon>
        <taxon>Didymodactylos</taxon>
    </lineage>
</organism>
<dbReference type="EMBL" id="CAJOBA010003410">
    <property type="protein sequence ID" value="CAF3680952.1"/>
    <property type="molecule type" value="Genomic_DNA"/>
</dbReference>
<gene>
    <name evidence="4" type="ORF">OVA965_LOCUS9577</name>
    <name evidence="5" type="ORF">TMI583_LOCUS9573</name>
</gene>
<evidence type="ECO:0000313" key="5">
    <source>
        <dbReference type="EMBL" id="CAF3680952.1"/>
    </source>
</evidence>
<feature type="region of interest" description="Disordered" evidence="3">
    <location>
        <begin position="194"/>
        <end position="213"/>
    </location>
</feature>
<proteinExistence type="predicted"/>
<dbReference type="CDD" id="cd05819">
    <property type="entry name" value="NHL"/>
    <property type="match status" value="1"/>
</dbReference>
<protein>
    <recommendedName>
        <fullName evidence="7">NHL repeat containing protein</fullName>
    </recommendedName>
</protein>
<dbReference type="InterPro" id="IPR050952">
    <property type="entry name" value="TRIM-NHL_E3_ligases"/>
</dbReference>
<dbReference type="Proteomes" id="UP000682733">
    <property type="component" value="Unassembled WGS sequence"/>
</dbReference>
<dbReference type="SUPFAM" id="SSF101898">
    <property type="entry name" value="NHL repeat"/>
    <property type="match status" value="1"/>
</dbReference>
<evidence type="ECO:0000256" key="1">
    <source>
        <dbReference type="ARBA" id="ARBA00022737"/>
    </source>
</evidence>
<dbReference type="EMBL" id="CAJNOK010003409">
    <property type="protein sequence ID" value="CAF0900078.1"/>
    <property type="molecule type" value="Genomic_DNA"/>
</dbReference>
<dbReference type="GO" id="GO:0008270">
    <property type="term" value="F:zinc ion binding"/>
    <property type="evidence" value="ECO:0007669"/>
    <property type="project" value="UniProtKB-KW"/>
</dbReference>
<comment type="caution">
    <text evidence="5">The sequence shown here is derived from an EMBL/GenBank/DDBJ whole genome shotgun (WGS) entry which is preliminary data.</text>
</comment>
<dbReference type="Gene3D" id="2.40.10.500">
    <property type="match status" value="1"/>
</dbReference>
<dbReference type="Proteomes" id="UP000677228">
    <property type="component" value="Unassembled WGS sequence"/>
</dbReference>
<reference evidence="5" key="1">
    <citation type="submission" date="2021-02" db="EMBL/GenBank/DDBJ databases">
        <authorList>
            <person name="Nowell W R."/>
        </authorList>
    </citation>
    <scope>NUCLEOTIDE SEQUENCE</scope>
</reference>